<dbReference type="SUPFAM" id="SSF53448">
    <property type="entry name" value="Nucleotide-diphospho-sugar transferases"/>
    <property type="match status" value="1"/>
</dbReference>
<evidence type="ECO:0000256" key="1">
    <source>
        <dbReference type="ARBA" id="ARBA00022475"/>
    </source>
</evidence>
<evidence type="ECO:0000256" key="6">
    <source>
        <dbReference type="ARBA" id="ARBA00022989"/>
    </source>
</evidence>
<keyword evidence="1" id="KW-1003">Cell membrane</keyword>
<keyword evidence="5" id="KW-0448">Lipopolysaccharide biosynthesis</keyword>
<dbReference type="InterPro" id="IPR029044">
    <property type="entry name" value="Nucleotide-diphossugar_trans"/>
</dbReference>
<feature type="domain" description="Glycosyltransferase 2-like" evidence="8">
    <location>
        <begin position="5"/>
        <end position="166"/>
    </location>
</feature>
<evidence type="ECO:0000256" key="3">
    <source>
        <dbReference type="ARBA" id="ARBA00022679"/>
    </source>
</evidence>
<dbReference type="CDD" id="cd04187">
    <property type="entry name" value="DPM1_like_bac"/>
    <property type="match status" value="1"/>
</dbReference>
<dbReference type="Pfam" id="PF00535">
    <property type="entry name" value="Glycos_transf_2"/>
    <property type="match status" value="1"/>
</dbReference>
<dbReference type="GO" id="GO:0005886">
    <property type="term" value="C:plasma membrane"/>
    <property type="evidence" value="ECO:0007669"/>
    <property type="project" value="TreeGrafter"/>
</dbReference>
<proteinExistence type="predicted"/>
<evidence type="ECO:0000256" key="2">
    <source>
        <dbReference type="ARBA" id="ARBA00022676"/>
    </source>
</evidence>
<keyword evidence="3 9" id="KW-0808">Transferase</keyword>
<dbReference type="InterPro" id="IPR050256">
    <property type="entry name" value="Glycosyltransferase_2"/>
</dbReference>
<accession>A0A445MS00</accession>
<keyword evidence="2" id="KW-0328">Glycosyltransferase</keyword>
<gene>
    <name evidence="9" type="ORF">PITCH_A1260073</name>
</gene>
<dbReference type="EMBL" id="OJIN01000031">
    <property type="protein sequence ID" value="SPD72250.1"/>
    <property type="molecule type" value="Genomic_DNA"/>
</dbReference>
<evidence type="ECO:0000256" key="7">
    <source>
        <dbReference type="ARBA" id="ARBA00023136"/>
    </source>
</evidence>
<evidence type="ECO:0000256" key="4">
    <source>
        <dbReference type="ARBA" id="ARBA00022692"/>
    </source>
</evidence>
<dbReference type="GO" id="GO:0009103">
    <property type="term" value="P:lipopolysaccharide biosynthetic process"/>
    <property type="evidence" value="ECO:0007669"/>
    <property type="project" value="UniProtKB-KW"/>
</dbReference>
<evidence type="ECO:0000256" key="5">
    <source>
        <dbReference type="ARBA" id="ARBA00022985"/>
    </source>
</evidence>
<evidence type="ECO:0000313" key="9">
    <source>
        <dbReference type="EMBL" id="SPD72250.1"/>
    </source>
</evidence>
<dbReference type="PANTHER" id="PTHR48090">
    <property type="entry name" value="UNDECAPRENYL-PHOSPHATE 4-DEOXY-4-FORMAMIDO-L-ARABINOSE TRANSFERASE-RELATED"/>
    <property type="match status" value="1"/>
</dbReference>
<evidence type="ECO:0000259" key="8">
    <source>
        <dbReference type="Pfam" id="PF00535"/>
    </source>
</evidence>
<reference evidence="9" key="1">
    <citation type="submission" date="2018-01" db="EMBL/GenBank/DDBJ databases">
        <authorList>
            <person name="Regsiter A."/>
            <person name="William W."/>
        </authorList>
    </citation>
    <scope>NUCLEOTIDE SEQUENCE</scope>
    <source>
        <strain evidence="9">TRIP AH-1</strain>
    </source>
</reference>
<dbReference type="GO" id="GO:0099621">
    <property type="term" value="F:undecaprenyl-phosphate 4-deoxy-4-formamido-L-arabinose transferase activity"/>
    <property type="evidence" value="ECO:0007669"/>
    <property type="project" value="TreeGrafter"/>
</dbReference>
<dbReference type="AlphaFoldDB" id="A0A445MS00"/>
<sequence length="244" mass="27759">MIELSIVIPVYNEEDLISPLIKEIDQVLGEDRERTEVIFVNDGSTDKTEPILLKLQERYPVVRVISFERNAGQSAAMICGFRHAKGKYVVSLDGDGQNDPRDIPRIVELLEKYQVVCGIRARRQDSLPKRLGSKFARYVRQKVLGDSITDVGCSLKGFHREVLQKLYFFDGAHRFIPILLEMEGCSVGQVEVNHRPRTTGVSKYTNLGRLAKTWLDLIGVYWIGKRRLNYQIKHILNGKDGSDG</sequence>
<keyword evidence="4" id="KW-0812">Transmembrane</keyword>
<dbReference type="InterPro" id="IPR001173">
    <property type="entry name" value="Glyco_trans_2-like"/>
</dbReference>
<protein>
    <submittedName>
        <fullName evidence="9">Glycosyltransferase</fullName>
    </submittedName>
</protein>
<keyword evidence="7" id="KW-0472">Membrane</keyword>
<name>A0A445MS00_9BACT</name>
<organism evidence="9">
    <name type="scientific">uncultured Desulfobacterium sp</name>
    <dbReference type="NCBI Taxonomy" id="201089"/>
    <lineage>
        <taxon>Bacteria</taxon>
        <taxon>Pseudomonadati</taxon>
        <taxon>Thermodesulfobacteriota</taxon>
        <taxon>Desulfobacteria</taxon>
        <taxon>Desulfobacterales</taxon>
        <taxon>Desulfobacteriaceae</taxon>
        <taxon>Desulfobacterium</taxon>
        <taxon>environmental samples</taxon>
    </lineage>
</organism>
<dbReference type="Gene3D" id="3.90.550.10">
    <property type="entry name" value="Spore Coat Polysaccharide Biosynthesis Protein SpsA, Chain A"/>
    <property type="match status" value="1"/>
</dbReference>
<keyword evidence="6" id="KW-1133">Transmembrane helix</keyword>
<dbReference type="PANTHER" id="PTHR48090:SF3">
    <property type="entry name" value="UNDECAPRENYL-PHOSPHATE 4-DEOXY-4-FORMAMIDO-L-ARABINOSE TRANSFERASE"/>
    <property type="match status" value="1"/>
</dbReference>